<proteinExistence type="predicted"/>
<comment type="caution">
    <text evidence="1">The sequence shown here is derived from an EMBL/GenBank/DDBJ whole genome shotgun (WGS) entry which is preliminary data.</text>
</comment>
<gene>
    <name evidence="1" type="ORF">AG1IA_06763</name>
</gene>
<accession>L8WQZ3</accession>
<sequence>MPFTTSVYPQKIPFFSRIWSENYNVSMPPPA</sequence>
<dbReference type="EMBL" id="AFRT01001883">
    <property type="protein sequence ID" value="ELU39207.1"/>
    <property type="molecule type" value="Genomic_DNA"/>
</dbReference>
<evidence type="ECO:0000313" key="2">
    <source>
        <dbReference type="Proteomes" id="UP000011668"/>
    </source>
</evidence>
<protein>
    <submittedName>
        <fullName evidence="1">Uncharacterized protein</fullName>
    </submittedName>
</protein>
<reference evidence="1 2" key="1">
    <citation type="journal article" date="2013" name="Nat. Commun.">
        <title>The evolution and pathogenic mechanisms of the rice sheath blight pathogen.</title>
        <authorList>
            <person name="Zheng A."/>
            <person name="Lin R."/>
            <person name="Xu L."/>
            <person name="Qin P."/>
            <person name="Tang C."/>
            <person name="Ai P."/>
            <person name="Zhang D."/>
            <person name="Liu Y."/>
            <person name="Sun Z."/>
            <person name="Feng H."/>
            <person name="Wang Y."/>
            <person name="Chen Y."/>
            <person name="Liang X."/>
            <person name="Fu R."/>
            <person name="Li Q."/>
            <person name="Zhang J."/>
            <person name="Yu X."/>
            <person name="Xie Z."/>
            <person name="Ding L."/>
            <person name="Guan P."/>
            <person name="Tang J."/>
            <person name="Liang Y."/>
            <person name="Wang S."/>
            <person name="Deng Q."/>
            <person name="Li S."/>
            <person name="Zhu J."/>
            <person name="Wang L."/>
            <person name="Liu H."/>
            <person name="Li P."/>
        </authorList>
    </citation>
    <scope>NUCLEOTIDE SEQUENCE [LARGE SCALE GENOMIC DNA]</scope>
    <source>
        <strain evidence="2">AG-1 IA</strain>
    </source>
</reference>
<dbReference type="HOGENOM" id="CLU_3399651_0_0_1"/>
<organism evidence="1 2">
    <name type="scientific">Thanatephorus cucumeris (strain AG1-IA)</name>
    <name type="common">Rice sheath blight fungus</name>
    <name type="synonym">Rhizoctonia solani</name>
    <dbReference type="NCBI Taxonomy" id="983506"/>
    <lineage>
        <taxon>Eukaryota</taxon>
        <taxon>Fungi</taxon>
        <taxon>Dikarya</taxon>
        <taxon>Basidiomycota</taxon>
        <taxon>Agaricomycotina</taxon>
        <taxon>Agaricomycetes</taxon>
        <taxon>Cantharellales</taxon>
        <taxon>Ceratobasidiaceae</taxon>
        <taxon>Rhizoctonia</taxon>
        <taxon>Rhizoctonia solani AG-1</taxon>
    </lineage>
</organism>
<evidence type="ECO:0000313" key="1">
    <source>
        <dbReference type="EMBL" id="ELU39207.1"/>
    </source>
</evidence>
<name>L8WQZ3_THACA</name>
<dbReference type="AlphaFoldDB" id="L8WQZ3"/>
<keyword evidence="2" id="KW-1185">Reference proteome</keyword>
<dbReference type="Proteomes" id="UP000011668">
    <property type="component" value="Unassembled WGS sequence"/>
</dbReference>